<dbReference type="Proteomes" id="UP000253420">
    <property type="component" value="Unassembled WGS sequence"/>
</dbReference>
<protein>
    <submittedName>
        <fullName evidence="1">Thermonuclease family protein</fullName>
    </submittedName>
</protein>
<keyword evidence="2" id="KW-1185">Reference proteome</keyword>
<evidence type="ECO:0000313" key="1">
    <source>
        <dbReference type="EMBL" id="RCS24692.1"/>
    </source>
</evidence>
<reference evidence="1 2" key="1">
    <citation type="submission" date="2018-07" db="EMBL/GenBank/DDBJ databases">
        <title>The draft genome of Phyllobacterium salinisoli.</title>
        <authorList>
            <person name="Liu L."/>
            <person name="Li L."/>
            <person name="Zhang X."/>
            <person name="Liang L."/>
        </authorList>
    </citation>
    <scope>NUCLEOTIDE SEQUENCE [LARGE SCALE GENOMIC DNA]</scope>
    <source>
        <strain evidence="1 2">LLAN61</strain>
    </source>
</reference>
<dbReference type="RefSeq" id="WP_114439139.1">
    <property type="nucleotide sequence ID" value="NZ_QOZG01000002.1"/>
</dbReference>
<organism evidence="1 2">
    <name type="scientific">Phyllobacterium salinisoli</name>
    <dbReference type="NCBI Taxonomy" id="1899321"/>
    <lineage>
        <taxon>Bacteria</taxon>
        <taxon>Pseudomonadati</taxon>
        <taxon>Pseudomonadota</taxon>
        <taxon>Alphaproteobacteria</taxon>
        <taxon>Hyphomicrobiales</taxon>
        <taxon>Phyllobacteriaceae</taxon>
        <taxon>Phyllobacterium</taxon>
    </lineage>
</organism>
<sequence length="268" mass="28358">MAGQNLAPLVLAAFVACVLVSVFVAPSYGLLDHSGGTETSQAILTENFELPEDGEAVQPTEEISGSIAEKEQPAARPAAPGFALPQDYADEPLERIDPRPPLSELSLALPPRPQAAAADPGEIRYRLLHRPLATAAGRIEADGHVVEVQGIVIPSPDETCTDPAGVNWPCGMQARTAFRAWLRSRAVMCRLPATPSSAVSATDCTLGGEDVAAWLVGNGWARAKADGPYAERARKAEERQVGIFGRRPDSALPAFSVSMPPSPEPLPR</sequence>
<dbReference type="Gene3D" id="2.40.50.90">
    <property type="match status" value="1"/>
</dbReference>
<gene>
    <name evidence="1" type="ORF">DUT91_04205</name>
</gene>
<dbReference type="OrthoDB" id="9810674at2"/>
<proteinExistence type="predicted"/>
<dbReference type="SUPFAM" id="SSF50199">
    <property type="entry name" value="Staphylococcal nuclease"/>
    <property type="match status" value="1"/>
</dbReference>
<dbReference type="AlphaFoldDB" id="A0A368K8F1"/>
<evidence type="ECO:0000313" key="2">
    <source>
        <dbReference type="Proteomes" id="UP000253420"/>
    </source>
</evidence>
<name>A0A368K8F1_9HYPH</name>
<dbReference type="InterPro" id="IPR035437">
    <property type="entry name" value="SNase_OB-fold_sf"/>
</dbReference>
<dbReference type="EMBL" id="QOZG01000002">
    <property type="protein sequence ID" value="RCS24692.1"/>
    <property type="molecule type" value="Genomic_DNA"/>
</dbReference>
<comment type="caution">
    <text evidence="1">The sequence shown here is derived from an EMBL/GenBank/DDBJ whole genome shotgun (WGS) entry which is preliminary data.</text>
</comment>
<accession>A0A368K8F1</accession>